<evidence type="ECO:0000313" key="2">
    <source>
        <dbReference type="Proteomes" id="UP000800235"/>
    </source>
</evidence>
<dbReference type="EMBL" id="MU007040">
    <property type="protein sequence ID" value="KAF2430271.1"/>
    <property type="molecule type" value="Genomic_DNA"/>
</dbReference>
<dbReference type="AlphaFoldDB" id="A0A9P4NS66"/>
<evidence type="ECO:0000313" key="1">
    <source>
        <dbReference type="EMBL" id="KAF2430271.1"/>
    </source>
</evidence>
<name>A0A9P4NS66_9PEZI</name>
<feature type="non-terminal residue" evidence="1">
    <location>
        <position position="1"/>
    </location>
</feature>
<organism evidence="1 2">
    <name type="scientific">Tothia fuscella</name>
    <dbReference type="NCBI Taxonomy" id="1048955"/>
    <lineage>
        <taxon>Eukaryota</taxon>
        <taxon>Fungi</taxon>
        <taxon>Dikarya</taxon>
        <taxon>Ascomycota</taxon>
        <taxon>Pezizomycotina</taxon>
        <taxon>Dothideomycetes</taxon>
        <taxon>Pleosporomycetidae</taxon>
        <taxon>Venturiales</taxon>
        <taxon>Cylindrosympodiaceae</taxon>
        <taxon>Tothia</taxon>
    </lineage>
</organism>
<comment type="caution">
    <text evidence="1">The sequence shown here is derived from an EMBL/GenBank/DDBJ whole genome shotgun (WGS) entry which is preliminary data.</text>
</comment>
<gene>
    <name evidence="1" type="ORF">EJ08DRAFT_247874</name>
</gene>
<sequence length="154" mass="18183">SILQSTLSPITSNNPYTTNSNHIHTLYHDQHKRSPFRNFPKKILFHYNHHVPMGHAKLQLLQLLARCRNPNQMRTTPQLRIPRTQTRRRIYKKLPGDQRREQNWQTLFLQTLLPKNCPRCHGIETESCHHRNSRPGPFPRILAEDRAAKVLECS</sequence>
<proteinExistence type="predicted"/>
<accession>A0A9P4NS66</accession>
<protein>
    <submittedName>
        <fullName evidence="1">Uncharacterized protein</fullName>
    </submittedName>
</protein>
<keyword evidence="2" id="KW-1185">Reference proteome</keyword>
<dbReference type="Proteomes" id="UP000800235">
    <property type="component" value="Unassembled WGS sequence"/>
</dbReference>
<reference evidence="1" key="1">
    <citation type="journal article" date="2020" name="Stud. Mycol.">
        <title>101 Dothideomycetes genomes: a test case for predicting lifestyles and emergence of pathogens.</title>
        <authorList>
            <person name="Haridas S."/>
            <person name="Albert R."/>
            <person name="Binder M."/>
            <person name="Bloem J."/>
            <person name="Labutti K."/>
            <person name="Salamov A."/>
            <person name="Andreopoulos B."/>
            <person name="Baker S."/>
            <person name="Barry K."/>
            <person name="Bills G."/>
            <person name="Bluhm B."/>
            <person name="Cannon C."/>
            <person name="Castanera R."/>
            <person name="Culley D."/>
            <person name="Daum C."/>
            <person name="Ezra D."/>
            <person name="Gonzalez J."/>
            <person name="Henrissat B."/>
            <person name="Kuo A."/>
            <person name="Liang C."/>
            <person name="Lipzen A."/>
            <person name="Lutzoni F."/>
            <person name="Magnuson J."/>
            <person name="Mondo S."/>
            <person name="Nolan M."/>
            <person name="Ohm R."/>
            <person name="Pangilinan J."/>
            <person name="Park H.-J."/>
            <person name="Ramirez L."/>
            <person name="Alfaro M."/>
            <person name="Sun H."/>
            <person name="Tritt A."/>
            <person name="Yoshinaga Y."/>
            <person name="Zwiers L.-H."/>
            <person name="Turgeon B."/>
            <person name="Goodwin S."/>
            <person name="Spatafora J."/>
            <person name="Crous P."/>
            <person name="Grigoriev I."/>
        </authorList>
    </citation>
    <scope>NUCLEOTIDE SEQUENCE</scope>
    <source>
        <strain evidence="1">CBS 130266</strain>
    </source>
</reference>